<dbReference type="Proteomes" id="UP000053024">
    <property type="component" value="Unassembled WGS sequence"/>
</dbReference>
<keyword evidence="3" id="KW-1185">Reference proteome</keyword>
<proteinExistence type="predicted"/>
<evidence type="ECO:0000256" key="1">
    <source>
        <dbReference type="SAM" id="MobiDB-lite"/>
    </source>
</evidence>
<protein>
    <submittedName>
        <fullName evidence="2">Uncharacterized protein</fullName>
    </submittedName>
</protein>
<name>A0A101SPN8_9ACTN</name>
<gene>
    <name evidence="2" type="ORF">AQJ66_32585</name>
</gene>
<sequence>MLKPGRGRAGQSRPATVADPPASPGSGPAEAPRRHPQAHATPFHRGGDTMVANARVDPVGVAGEVQA</sequence>
<dbReference type="AlphaFoldDB" id="A0A101SPN8"/>
<comment type="caution">
    <text evidence="2">The sequence shown here is derived from an EMBL/GenBank/DDBJ whole genome shotgun (WGS) entry which is preliminary data.</text>
</comment>
<evidence type="ECO:0000313" key="3">
    <source>
        <dbReference type="Proteomes" id="UP000053024"/>
    </source>
</evidence>
<dbReference type="EMBL" id="LMWX01000062">
    <property type="protein sequence ID" value="KUN77718.1"/>
    <property type="molecule type" value="Genomic_DNA"/>
</dbReference>
<evidence type="ECO:0000313" key="2">
    <source>
        <dbReference type="EMBL" id="KUN77718.1"/>
    </source>
</evidence>
<organism evidence="2 3">
    <name type="scientific">Streptomyces bungoensis</name>
    <dbReference type="NCBI Taxonomy" id="285568"/>
    <lineage>
        <taxon>Bacteria</taxon>
        <taxon>Bacillati</taxon>
        <taxon>Actinomycetota</taxon>
        <taxon>Actinomycetes</taxon>
        <taxon>Kitasatosporales</taxon>
        <taxon>Streptomycetaceae</taxon>
        <taxon>Streptomyces</taxon>
    </lineage>
</organism>
<reference evidence="2 3" key="1">
    <citation type="submission" date="2015-10" db="EMBL/GenBank/DDBJ databases">
        <title>Draft genome sequence of Streptomyces bungoensis DSM 41781, type strain for the species Streptomyces bungoensis.</title>
        <authorList>
            <person name="Ruckert C."/>
            <person name="Winkler A."/>
            <person name="Kalinowski J."/>
            <person name="Kampfer P."/>
            <person name="Glaeser S."/>
        </authorList>
    </citation>
    <scope>NUCLEOTIDE SEQUENCE [LARGE SCALE GENOMIC DNA]</scope>
    <source>
        <strain evidence="2 3">DSM 41781</strain>
    </source>
</reference>
<feature type="compositionally biased region" description="Low complexity" evidence="1">
    <location>
        <begin position="18"/>
        <end position="30"/>
    </location>
</feature>
<accession>A0A101SPN8</accession>
<dbReference type="STRING" id="285568.AQJ66_32585"/>
<feature type="region of interest" description="Disordered" evidence="1">
    <location>
        <begin position="1"/>
        <end position="67"/>
    </location>
</feature>